<dbReference type="GO" id="GO:0043005">
    <property type="term" value="C:neuron projection"/>
    <property type="evidence" value="ECO:0007669"/>
    <property type="project" value="TreeGrafter"/>
</dbReference>
<dbReference type="PANTHER" id="PTHR12231:SF220">
    <property type="entry name" value="LACHESIN"/>
    <property type="match status" value="1"/>
</dbReference>
<feature type="domain" description="Ig-like" evidence="5">
    <location>
        <begin position="121"/>
        <end position="207"/>
    </location>
</feature>
<keyword evidence="2" id="KW-0677">Repeat</keyword>
<dbReference type="InterPro" id="IPR013783">
    <property type="entry name" value="Ig-like_fold"/>
</dbReference>
<sequence length="313" mass="35736">MQPRVNITETDPPSEGLRMRGFVAKDAWLNCYVENLDPDLSVRWDMFRYRNGKEEKITISQDMAVADNVKWSIEKPTQYSWRLRIKAIELKDEGNYTCYVLLTNNNNRAESNRTLFVTDPPMILEAVSSSDIAAKEGDFVPLRCNASGRPQPNIFWRREGNAILPNGGTTFIGSEFNIDNVQFDARGRYICEAFNEVGYDRREIILSVQHAPKITPDPDRVGQAVGYQRTLVCHIDASPQPSTNPEHNQLYWSFGSQRVFPDARRLERIMEGAFRRLTYELVITKTVTADYGMYQCNARNTLGSTVVGIELYG</sequence>
<dbReference type="InterPro" id="IPR036179">
    <property type="entry name" value="Ig-like_dom_sf"/>
</dbReference>
<organism evidence="6 7">
    <name type="scientific">Paralvinella palmiformis</name>
    <dbReference type="NCBI Taxonomy" id="53620"/>
    <lineage>
        <taxon>Eukaryota</taxon>
        <taxon>Metazoa</taxon>
        <taxon>Spiralia</taxon>
        <taxon>Lophotrochozoa</taxon>
        <taxon>Annelida</taxon>
        <taxon>Polychaeta</taxon>
        <taxon>Sedentaria</taxon>
        <taxon>Canalipalpata</taxon>
        <taxon>Terebellida</taxon>
        <taxon>Terebelliformia</taxon>
        <taxon>Alvinellidae</taxon>
        <taxon>Paralvinella</taxon>
    </lineage>
</organism>
<dbReference type="SMART" id="SM00408">
    <property type="entry name" value="IGc2"/>
    <property type="match status" value="3"/>
</dbReference>
<gene>
    <name evidence="6" type="ORF">LSH36_5g05007</name>
</gene>
<dbReference type="Proteomes" id="UP001208570">
    <property type="component" value="Unassembled WGS sequence"/>
</dbReference>
<dbReference type="CDD" id="cd00096">
    <property type="entry name" value="Ig"/>
    <property type="match status" value="1"/>
</dbReference>
<dbReference type="Gene3D" id="2.60.40.10">
    <property type="entry name" value="Immunoglobulins"/>
    <property type="match status" value="3"/>
</dbReference>
<dbReference type="PROSITE" id="PS50835">
    <property type="entry name" value="IG_LIKE"/>
    <property type="match status" value="3"/>
</dbReference>
<dbReference type="InterPro" id="IPR007110">
    <property type="entry name" value="Ig-like_dom"/>
</dbReference>
<accession>A0AAD9KFT3</accession>
<dbReference type="EMBL" id="JAODUP010000005">
    <property type="protein sequence ID" value="KAK2169980.1"/>
    <property type="molecule type" value="Genomic_DNA"/>
</dbReference>
<keyword evidence="7" id="KW-1185">Reference proteome</keyword>
<dbReference type="InterPro" id="IPR003599">
    <property type="entry name" value="Ig_sub"/>
</dbReference>
<evidence type="ECO:0000259" key="5">
    <source>
        <dbReference type="PROSITE" id="PS50835"/>
    </source>
</evidence>
<feature type="domain" description="Ig-like" evidence="5">
    <location>
        <begin position="212"/>
        <end position="307"/>
    </location>
</feature>
<evidence type="ECO:0000313" key="6">
    <source>
        <dbReference type="EMBL" id="KAK2169980.1"/>
    </source>
</evidence>
<keyword evidence="3" id="KW-1015">Disulfide bond</keyword>
<evidence type="ECO:0000256" key="2">
    <source>
        <dbReference type="ARBA" id="ARBA00022737"/>
    </source>
</evidence>
<dbReference type="Pfam" id="PF13927">
    <property type="entry name" value="Ig_3"/>
    <property type="match status" value="1"/>
</dbReference>
<evidence type="ECO:0000256" key="1">
    <source>
        <dbReference type="ARBA" id="ARBA00022729"/>
    </source>
</evidence>
<dbReference type="SMART" id="SM00409">
    <property type="entry name" value="IG"/>
    <property type="match status" value="3"/>
</dbReference>
<comment type="caution">
    <text evidence="6">The sequence shown here is derived from an EMBL/GenBank/DDBJ whole genome shotgun (WGS) entry which is preliminary data.</text>
</comment>
<protein>
    <recommendedName>
        <fullName evidence="5">Ig-like domain-containing protein</fullName>
    </recommendedName>
</protein>
<feature type="domain" description="Ig-like" evidence="5">
    <location>
        <begin position="3"/>
        <end position="116"/>
    </location>
</feature>
<evidence type="ECO:0000313" key="7">
    <source>
        <dbReference type="Proteomes" id="UP001208570"/>
    </source>
</evidence>
<proteinExistence type="predicted"/>
<evidence type="ECO:0000256" key="4">
    <source>
        <dbReference type="ARBA" id="ARBA00023319"/>
    </source>
</evidence>
<reference evidence="6" key="1">
    <citation type="journal article" date="2023" name="Mol. Biol. Evol.">
        <title>Third-Generation Sequencing Reveals the Adaptive Role of the Epigenome in Three Deep-Sea Polychaetes.</title>
        <authorList>
            <person name="Perez M."/>
            <person name="Aroh O."/>
            <person name="Sun Y."/>
            <person name="Lan Y."/>
            <person name="Juniper S.K."/>
            <person name="Young C.R."/>
            <person name="Angers B."/>
            <person name="Qian P.Y."/>
        </authorList>
    </citation>
    <scope>NUCLEOTIDE SEQUENCE</scope>
    <source>
        <strain evidence="6">P08H-3</strain>
    </source>
</reference>
<dbReference type="SUPFAM" id="SSF48726">
    <property type="entry name" value="Immunoglobulin"/>
    <property type="match status" value="3"/>
</dbReference>
<keyword evidence="1" id="KW-0732">Signal</keyword>
<name>A0AAD9KFT3_9ANNE</name>
<evidence type="ECO:0000256" key="3">
    <source>
        <dbReference type="ARBA" id="ARBA00023157"/>
    </source>
</evidence>
<dbReference type="InterPro" id="IPR003598">
    <property type="entry name" value="Ig_sub2"/>
</dbReference>
<dbReference type="PANTHER" id="PTHR12231">
    <property type="entry name" value="CTX-RELATED TYPE I TRANSMEMBRANE PROTEIN"/>
    <property type="match status" value="1"/>
</dbReference>
<dbReference type="InterPro" id="IPR051170">
    <property type="entry name" value="Neural/epithelial_adhesion"/>
</dbReference>
<dbReference type="AlphaFoldDB" id="A0AAD9KFT3"/>
<keyword evidence="4" id="KW-0393">Immunoglobulin domain</keyword>